<keyword evidence="2" id="KW-0812">Transmembrane</keyword>
<keyword evidence="2" id="KW-1133">Transmembrane helix</keyword>
<keyword evidence="2" id="KW-0472">Membrane</keyword>
<proteinExistence type="predicted"/>
<evidence type="ECO:0000313" key="4">
    <source>
        <dbReference type="Proteomes" id="UP000565441"/>
    </source>
</evidence>
<dbReference type="AlphaFoldDB" id="A0A8H5M1J2"/>
<dbReference type="EMBL" id="JAACJP010000022">
    <property type="protein sequence ID" value="KAF5377870.1"/>
    <property type="molecule type" value="Genomic_DNA"/>
</dbReference>
<protein>
    <recommendedName>
        <fullName evidence="5">Transmembrane protein</fullName>
    </recommendedName>
</protein>
<organism evidence="3 4">
    <name type="scientific">Tricholomella constricta</name>
    <dbReference type="NCBI Taxonomy" id="117010"/>
    <lineage>
        <taxon>Eukaryota</taxon>
        <taxon>Fungi</taxon>
        <taxon>Dikarya</taxon>
        <taxon>Basidiomycota</taxon>
        <taxon>Agaricomycotina</taxon>
        <taxon>Agaricomycetes</taxon>
        <taxon>Agaricomycetidae</taxon>
        <taxon>Agaricales</taxon>
        <taxon>Tricholomatineae</taxon>
        <taxon>Lyophyllaceae</taxon>
        <taxon>Tricholomella</taxon>
    </lineage>
</organism>
<dbReference type="Proteomes" id="UP000565441">
    <property type="component" value="Unassembled WGS sequence"/>
</dbReference>
<accession>A0A8H5M1J2</accession>
<keyword evidence="4" id="KW-1185">Reference proteome</keyword>
<sequence>MNQSAESQDSDPDQRTTPQTAALGGLPLQLVNGRLVEATHAMRSRSTPLWAGERASLSTASPTKTTADPNPSSKRGTRLLDEPVNTPLTFRRTIEDERRESDGGVGNRMVSGEVFALYTREHSPRTSNTVTHAQLNMSNTITPANTTAGTVTVNTATLPLTETGAKGVTETQTADDAGTVLLPTLLGARAPTNEVIRHLAFGKTKMLDLVFIISMIVPLVYYHFVTLSHAIRVLGCLQTVLSRILLVRLLGNRTRFVKQALTSLSARITLLNSIQWLPLTLRKSLPCVKMFLIPLRLSPAIFTKHLVLFALVLLRLTICTINRLLIARRTSPPNIAHTFHSNQYFPMQPPTNSGQPGGVPPPLAYYNQMPTVSAPPVYTVPSQPSNSPASSQTVDENKLPNTSHVPLLTGKHD</sequence>
<reference evidence="3 4" key="1">
    <citation type="journal article" date="2020" name="ISME J.">
        <title>Uncovering the hidden diversity of litter-decomposition mechanisms in mushroom-forming fungi.</title>
        <authorList>
            <person name="Floudas D."/>
            <person name="Bentzer J."/>
            <person name="Ahren D."/>
            <person name="Johansson T."/>
            <person name="Persson P."/>
            <person name="Tunlid A."/>
        </authorList>
    </citation>
    <scope>NUCLEOTIDE SEQUENCE [LARGE SCALE GENOMIC DNA]</scope>
    <source>
        <strain evidence="3 4">CBS 661.87</strain>
    </source>
</reference>
<evidence type="ECO:0000313" key="3">
    <source>
        <dbReference type="EMBL" id="KAF5377870.1"/>
    </source>
</evidence>
<feature type="transmembrane region" description="Helical" evidence="2">
    <location>
        <begin position="306"/>
        <end position="326"/>
    </location>
</feature>
<evidence type="ECO:0000256" key="1">
    <source>
        <dbReference type="SAM" id="MobiDB-lite"/>
    </source>
</evidence>
<feature type="region of interest" description="Disordered" evidence="1">
    <location>
        <begin position="43"/>
        <end position="80"/>
    </location>
</feature>
<comment type="caution">
    <text evidence="3">The sequence shown here is derived from an EMBL/GenBank/DDBJ whole genome shotgun (WGS) entry which is preliminary data.</text>
</comment>
<feature type="compositionally biased region" description="Low complexity" evidence="1">
    <location>
        <begin position="381"/>
        <end position="392"/>
    </location>
</feature>
<evidence type="ECO:0000256" key="2">
    <source>
        <dbReference type="SAM" id="Phobius"/>
    </source>
</evidence>
<feature type="transmembrane region" description="Helical" evidence="2">
    <location>
        <begin position="206"/>
        <end position="224"/>
    </location>
</feature>
<name>A0A8H5M1J2_9AGAR</name>
<evidence type="ECO:0008006" key="5">
    <source>
        <dbReference type="Google" id="ProtNLM"/>
    </source>
</evidence>
<feature type="region of interest" description="Disordered" evidence="1">
    <location>
        <begin position="1"/>
        <end position="26"/>
    </location>
</feature>
<gene>
    <name evidence="3" type="ORF">D9615_006684</name>
</gene>
<feature type="region of interest" description="Disordered" evidence="1">
    <location>
        <begin position="376"/>
        <end position="413"/>
    </location>
</feature>
<feature type="compositionally biased region" description="Polar residues" evidence="1">
    <location>
        <begin position="56"/>
        <end position="74"/>
    </location>
</feature>